<protein>
    <recommendedName>
        <fullName evidence="3">Helicase-associated domain-containing protein</fullName>
    </recommendedName>
</protein>
<name>A0A1F7FJ59_UNCRA</name>
<dbReference type="PANTHER" id="PTHR33418">
    <property type="entry name" value="HELICASE-ASSOCIATED"/>
    <property type="match status" value="1"/>
</dbReference>
<dbReference type="AlphaFoldDB" id="A0A1F7FJ59"/>
<dbReference type="EMBL" id="MFYX01000021">
    <property type="protein sequence ID" value="OGK06764.1"/>
    <property type="molecule type" value="Genomic_DNA"/>
</dbReference>
<evidence type="ECO:0000313" key="1">
    <source>
        <dbReference type="EMBL" id="OGK06764.1"/>
    </source>
</evidence>
<accession>A0A1F7FJ59</accession>
<gene>
    <name evidence="1" type="ORF">A2519_05040</name>
</gene>
<comment type="caution">
    <text evidence="1">The sequence shown here is derived from an EMBL/GenBank/DDBJ whole genome shotgun (WGS) entry which is preliminary data.</text>
</comment>
<reference evidence="1 2" key="1">
    <citation type="journal article" date="2016" name="Nat. Commun.">
        <title>Thousands of microbial genomes shed light on interconnected biogeochemical processes in an aquifer system.</title>
        <authorList>
            <person name="Anantharaman K."/>
            <person name="Brown C.T."/>
            <person name="Hug L.A."/>
            <person name="Sharon I."/>
            <person name="Castelle C.J."/>
            <person name="Probst A.J."/>
            <person name="Thomas B.C."/>
            <person name="Singh A."/>
            <person name="Wilkins M.J."/>
            <person name="Karaoz U."/>
            <person name="Brodie E.L."/>
            <person name="Williams K.H."/>
            <person name="Hubbard S.S."/>
            <person name="Banfield J.F."/>
        </authorList>
    </citation>
    <scope>NUCLEOTIDE SEQUENCE [LARGE SCALE GENOMIC DNA]</scope>
</reference>
<organism evidence="1 2">
    <name type="scientific">Candidatus Raymondbacteria bacterium RIFOXYD12_FULL_49_13</name>
    <dbReference type="NCBI Taxonomy" id="1817890"/>
    <lineage>
        <taxon>Bacteria</taxon>
        <taxon>Raymondiibacteriota</taxon>
    </lineage>
</organism>
<dbReference type="Proteomes" id="UP000179243">
    <property type="component" value="Unassembled WGS sequence"/>
</dbReference>
<dbReference type="Gene3D" id="6.10.140.530">
    <property type="match status" value="4"/>
</dbReference>
<sequence>MILDEKQIKKLCKVKRNRDWLDQYGIVLAYRRKYGRFPRTRTEFPPENKVGRWFNDSVRVSYKRGRLKKWQIGLLKKINYVFETPNHWEQNFRALKKGWEDHPESWPYVYYYTPHLKRIEQWCKNQRIKHVEGRLSQRKIEKLNGVRFPWDLPSEVAWMSHYSKAMNWVKEHHCMPQRYSSSANERFCGVWISKERFKSNKGMLSKDRAKKIELLCKTANYYPIRVSWEESYKQYLKWYTEHGKRPRKYAKDIKERRLGSWIVAQNLRLHKGLMTKELAAKLKRLMKSVQFGEMAQT</sequence>
<evidence type="ECO:0000313" key="2">
    <source>
        <dbReference type="Proteomes" id="UP000179243"/>
    </source>
</evidence>
<evidence type="ECO:0008006" key="3">
    <source>
        <dbReference type="Google" id="ProtNLM"/>
    </source>
</evidence>
<proteinExistence type="predicted"/>
<dbReference type="PANTHER" id="PTHR33418:SF1">
    <property type="entry name" value="HELICASE-ASSOCIATED DOMAIN-CONTAINING PROTEIN"/>
    <property type="match status" value="1"/>
</dbReference>